<dbReference type="Gene3D" id="3.40.109.10">
    <property type="entry name" value="NADH Oxidase"/>
    <property type="match status" value="1"/>
</dbReference>
<dbReference type="InterPro" id="IPR020051">
    <property type="entry name" value="SagB-type_dehydrogenase"/>
</dbReference>
<dbReference type="Pfam" id="PF18679">
    <property type="entry name" value="HTH_57"/>
    <property type="match status" value="1"/>
</dbReference>
<dbReference type="Proteomes" id="UP000190037">
    <property type="component" value="Unassembled WGS sequence"/>
</dbReference>
<dbReference type="InterPro" id="IPR029479">
    <property type="entry name" value="Nitroreductase"/>
</dbReference>
<name>A0A1T3P6X7_9ACTN</name>
<dbReference type="PANTHER" id="PTHR43745:SF2">
    <property type="entry name" value="NITROREDUCTASE MJ1384-RELATED"/>
    <property type="match status" value="1"/>
</dbReference>
<evidence type="ECO:0000313" key="5">
    <source>
        <dbReference type="Proteomes" id="UP000190037"/>
    </source>
</evidence>
<feature type="domain" description="Cyanobactin oxidase ThcOx second" evidence="3">
    <location>
        <begin position="138"/>
        <end position="234"/>
    </location>
</feature>
<dbReference type="GO" id="GO:0016491">
    <property type="term" value="F:oxidoreductase activity"/>
    <property type="evidence" value="ECO:0007669"/>
    <property type="project" value="InterPro"/>
</dbReference>
<dbReference type="STRING" id="159449.B4N89_30150"/>
<comment type="caution">
    <text evidence="4">The sequence shown here is derived from an EMBL/GenBank/DDBJ whole genome shotgun (WGS) entry which is preliminary data.</text>
</comment>
<gene>
    <name evidence="4" type="ORF">B4N89_30150</name>
</gene>
<organism evidence="4 5">
    <name type="scientific">Embleya scabrispora</name>
    <dbReference type="NCBI Taxonomy" id="159449"/>
    <lineage>
        <taxon>Bacteria</taxon>
        <taxon>Bacillati</taxon>
        <taxon>Actinomycetota</taxon>
        <taxon>Actinomycetes</taxon>
        <taxon>Kitasatosporales</taxon>
        <taxon>Streptomycetaceae</taxon>
        <taxon>Embleya</taxon>
    </lineage>
</organism>
<evidence type="ECO:0000313" key="4">
    <source>
        <dbReference type="EMBL" id="OPC84620.1"/>
    </source>
</evidence>
<dbReference type="RefSeq" id="WP_078978917.1">
    <property type="nucleotide sequence ID" value="NZ_MWQN01000001.1"/>
</dbReference>
<dbReference type="InterPro" id="IPR054488">
    <property type="entry name" value="ThcOx_dom2"/>
</dbReference>
<evidence type="ECO:0000259" key="3">
    <source>
        <dbReference type="Pfam" id="PF22767"/>
    </source>
</evidence>
<evidence type="ECO:0000259" key="1">
    <source>
        <dbReference type="Pfam" id="PF00881"/>
    </source>
</evidence>
<dbReference type="InterPro" id="IPR040776">
    <property type="entry name" value="ThcOx_HTH"/>
</dbReference>
<feature type="domain" description="Nitroreductase" evidence="1">
    <location>
        <begin position="284"/>
        <end position="447"/>
    </location>
</feature>
<dbReference type="AlphaFoldDB" id="A0A1T3P6X7"/>
<dbReference type="InterPro" id="IPR052544">
    <property type="entry name" value="Bacteriocin_Proc_Enz"/>
</dbReference>
<feature type="domain" description="ThcOx helix turn helix" evidence="2">
    <location>
        <begin position="37"/>
        <end position="121"/>
    </location>
</feature>
<dbReference type="InterPro" id="IPR000415">
    <property type="entry name" value="Nitroreductase-like"/>
</dbReference>
<dbReference type="SUPFAM" id="SSF55469">
    <property type="entry name" value="FMN-dependent nitroreductase-like"/>
    <property type="match status" value="1"/>
</dbReference>
<sequence length="488" mass="51854">MTSLGIPPTAAGAATTVPVERIALHPNARANTDDAGATLLFLGPRGLSLGVLTPGVAAAVALLADRPSSEDDLHRAVLDRDGEGALLKLPALLQRLRAGGWLGTTLEVAGRPVLALRPLAPPAPLARGTAAPDPATRRLSRFAVLRREGEHTVLESPLAAVAADLLDPALAALVAALPHHEVGALPPGGARALELLARHGLLVDPEQEDADPDRAKWSPHELWFHGRTRAGRHDLPYGGTYWRAAAEPPLPVVRPSFDGPTVDLPRPDLDAVRRADPPLTDVLEGRRSVRAHDDTKPLTLAQLGEFLYRTARNRAVLHEDRQEVGDRPYPSGGRCHELELYPLVNNVVGVPPGLYHYDPRDHRLERAAEPGPAVGRLSEIARATALMSTPPQVVLLVSARFGRVMWKYQTMGYALVLKHVGVLYQTMYLVATAMGLGGCGLGGGDSDLFALATGNRWEREGTVGEFLLGTVGPEPNTAVPGGPGGGRP</sequence>
<evidence type="ECO:0000259" key="2">
    <source>
        <dbReference type="Pfam" id="PF18679"/>
    </source>
</evidence>
<proteinExistence type="predicted"/>
<accession>A0A1T3P6X7</accession>
<dbReference type="OrthoDB" id="3723182at2"/>
<dbReference type="NCBIfam" id="TIGR03605">
    <property type="entry name" value="antibiot_sagB"/>
    <property type="match status" value="1"/>
</dbReference>
<dbReference type="Pfam" id="PF00881">
    <property type="entry name" value="Nitroreductase"/>
    <property type="match status" value="1"/>
</dbReference>
<dbReference type="PANTHER" id="PTHR43745">
    <property type="entry name" value="NITROREDUCTASE MJ1384-RELATED"/>
    <property type="match status" value="1"/>
</dbReference>
<dbReference type="CDD" id="cd02142">
    <property type="entry name" value="McbC_SagB-like_oxidoreductase"/>
    <property type="match status" value="1"/>
</dbReference>
<dbReference type="Pfam" id="PF22767">
    <property type="entry name" value="ThcOx"/>
    <property type="match status" value="1"/>
</dbReference>
<reference evidence="4 5" key="1">
    <citation type="submission" date="2017-03" db="EMBL/GenBank/DDBJ databases">
        <title>Draft genome sequence of Streptomyces scabrisporus NF3, endophyte isolated from Amphipterygium adstringens.</title>
        <authorList>
            <person name="Vazquez M."/>
            <person name="Ceapa C.D."/>
            <person name="Rodriguez Luna D."/>
            <person name="Sanchez Esquivel S."/>
        </authorList>
    </citation>
    <scope>NUCLEOTIDE SEQUENCE [LARGE SCALE GENOMIC DNA]</scope>
    <source>
        <strain evidence="4 5">NF3</strain>
    </source>
</reference>
<keyword evidence="5" id="KW-1185">Reference proteome</keyword>
<dbReference type="EMBL" id="MWQN01000001">
    <property type="protein sequence ID" value="OPC84620.1"/>
    <property type="molecule type" value="Genomic_DNA"/>
</dbReference>
<protein>
    <submittedName>
        <fullName evidence="4">Uncharacterized protein</fullName>
    </submittedName>
</protein>